<evidence type="ECO:0000256" key="10">
    <source>
        <dbReference type="SAM" id="MobiDB-lite"/>
    </source>
</evidence>
<evidence type="ECO:0000259" key="11">
    <source>
        <dbReference type="PROSITE" id="PS51746"/>
    </source>
</evidence>
<dbReference type="Proteomes" id="UP000631114">
    <property type="component" value="Unassembled WGS sequence"/>
</dbReference>
<keyword evidence="7 9" id="KW-0904">Protein phosphatase</keyword>
<reference evidence="12 13" key="1">
    <citation type="submission" date="2020-10" db="EMBL/GenBank/DDBJ databases">
        <title>The Coptis chinensis genome and diversification of protoberbering-type alkaloids.</title>
        <authorList>
            <person name="Wang B."/>
            <person name="Shu S."/>
            <person name="Song C."/>
            <person name="Liu Y."/>
        </authorList>
    </citation>
    <scope>NUCLEOTIDE SEQUENCE [LARGE SCALE GENOMIC DNA]</scope>
    <source>
        <strain evidence="12">HL-2020</strain>
        <tissue evidence="12">Leaf</tissue>
    </source>
</reference>
<evidence type="ECO:0000256" key="9">
    <source>
        <dbReference type="RuleBase" id="RU003465"/>
    </source>
</evidence>
<gene>
    <name evidence="12" type="ORF">IFM89_035314</name>
</gene>
<evidence type="ECO:0000313" key="12">
    <source>
        <dbReference type="EMBL" id="KAF9617333.1"/>
    </source>
</evidence>
<protein>
    <recommendedName>
        <fullName evidence="3">protein-serine/threonine phosphatase</fullName>
        <ecNumber evidence="3">3.1.3.16</ecNumber>
    </recommendedName>
</protein>
<dbReference type="EC" id="3.1.3.16" evidence="3"/>
<dbReference type="SUPFAM" id="SSF81606">
    <property type="entry name" value="PP2C-like"/>
    <property type="match status" value="1"/>
</dbReference>
<dbReference type="PROSITE" id="PS51746">
    <property type="entry name" value="PPM_2"/>
    <property type="match status" value="1"/>
</dbReference>
<dbReference type="CDD" id="cd00143">
    <property type="entry name" value="PP2Cc"/>
    <property type="match status" value="1"/>
</dbReference>
<sequence length="405" mass="44801">MGVYLSTPKTEKFSDDGENGRVRYGLSSMQGWRATMEDAHAALTDLDDSTSFFGVYDGHGEKHEVSMSVMAPDDRIIADLTEVCCFAGKVVSKFCAKYLHRQILRNEAYSTGDLGTSLRKAFFRMDEMMRGQRGWRELAVLGDKMNKLSGMIEGLIWSPRSSEADEQVDDWAFEEGPHSDFSGPTSGSTACVAIVRNNQVVVANAGDSRCVISRKGEAYNLSRDHKPELEVEKERILKAGGFIHAGRVNGSLNLARAIGDMEFKQNKFLPAEKQIVTASPDINTVCILKLINTSLHAYLLVWLLCDQLELCDDDEFLALACDGIWDCMSSQQLVDFVHEQLHSEAKLSAICERVFDRCLAPSTAGGEGCDNMTMILVQFKKPIASASPVEEEQISESEPAVNELK</sequence>
<keyword evidence="5 9" id="KW-0378">Hydrolase</keyword>
<dbReference type="InterPro" id="IPR001932">
    <property type="entry name" value="PPM-type_phosphatase-like_dom"/>
</dbReference>
<dbReference type="InterPro" id="IPR036457">
    <property type="entry name" value="PPM-type-like_dom_sf"/>
</dbReference>
<evidence type="ECO:0000313" key="13">
    <source>
        <dbReference type="Proteomes" id="UP000631114"/>
    </source>
</evidence>
<evidence type="ECO:0000256" key="6">
    <source>
        <dbReference type="ARBA" id="ARBA00022842"/>
    </source>
</evidence>
<evidence type="ECO:0000256" key="2">
    <source>
        <dbReference type="ARBA" id="ARBA00001946"/>
    </source>
</evidence>
<comment type="caution">
    <text evidence="12">The sequence shown here is derived from an EMBL/GenBank/DDBJ whole genome shotgun (WGS) entry which is preliminary data.</text>
</comment>
<dbReference type="AlphaFoldDB" id="A0A835M2K8"/>
<keyword evidence="13" id="KW-1185">Reference proteome</keyword>
<dbReference type="PROSITE" id="PS01032">
    <property type="entry name" value="PPM_1"/>
    <property type="match status" value="1"/>
</dbReference>
<keyword evidence="4" id="KW-0479">Metal-binding</keyword>
<evidence type="ECO:0000256" key="3">
    <source>
        <dbReference type="ARBA" id="ARBA00013081"/>
    </source>
</evidence>
<dbReference type="SMART" id="SM00332">
    <property type="entry name" value="PP2Cc"/>
    <property type="match status" value="1"/>
</dbReference>
<dbReference type="InterPro" id="IPR015655">
    <property type="entry name" value="PP2C"/>
</dbReference>
<dbReference type="PANTHER" id="PTHR13832">
    <property type="entry name" value="PROTEIN PHOSPHATASE 2C"/>
    <property type="match status" value="1"/>
</dbReference>
<accession>A0A835M2K8</accession>
<evidence type="ECO:0000256" key="7">
    <source>
        <dbReference type="ARBA" id="ARBA00022912"/>
    </source>
</evidence>
<proteinExistence type="inferred from homology"/>
<name>A0A835M2K8_9MAGN</name>
<comment type="similarity">
    <text evidence="9">Belongs to the PP2C family.</text>
</comment>
<feature type="domain" description="PPM-type phosphatase" evidence="11">
    <location>
        <begin position="23"/>
        <end position="379"/>
    </location>
</feature>
<dbReference type="Pfam" id="PF00481">
    <property type="entry name" value="PP2C"/>
    <property type="match status" value="3"/>
</dbReference>
<evidence type="ECO:0000256" key="8">
    <source>
        <dbReference type="ARBA" id="ARBA00023211"/>
    </source>
</evidence>
<comment type="cofactor">
    <cofactor evidence="1">
        <name>Mn(2+)</name>
        <dbReference type="ChEBI" id="CHEBI:29035"/>
    </cofactor>
</comment>
<evidence type="ECO:0000256" key="1">
    <source>
        <dbReference type="ARBA" id="ARBA00001936"/>
    </source>
</evidence>
<dbReference type="EMBL" id="JADFTS010000003">
    <property type="protein sequence ID" value="KAF9617333.1"/>
    <property type="molecule type" value="Genomic_DNA"/>
</dbReference>
<evidence type="ECO:0000256" key="5">
    <source>
        <dbReference type="ARBA" id="ARBA00022801"/>
    </source>
</evidence>
<keyword evidence="8" id="KW-0464">Manganese</keyword>
<dbReference type="Gene3D" id="3.60.40.10">
    <property type="entry name" value="PPM-type phosphatase domain"/>
    <property type="match status" value="1"/>
</dbReference>
<keyword evidence="6" id="KW-0460">Magnesium</keyword>
<organism evidence="12 13">
    <name type="scientific">Coptis chinensis</name>
    <dbReference type="NCBI Taxonomy" id="261450"/>
    <lineage>
        <taxon>Eukaryota</taxon>
        <taxon>Viridiplantae</taxon>
        <taxon>Streptophyta</taxon>
        <taxon>Embryophyta</taxon>
        <taxon>Tracheophyta</taxon>
        <taxon>Spermatophyta</taxon>
        <taxon>Magnoliopsida</taxon>
        <taxon>Ranunculales</taxon>
        <taxon>Ranunculaceae</taxon>
        <taxon>Coptidoideae</taxon>
        <taxon>Coptis</taxon>
    </lineage>
</organism>
<dbReference type="GO" id="GO:0046872">
    <property type="term" value="F:metal ion binding"/>
    <property type="evidence" value="ECO:0007669"/>
    <property type="project" value="UniProtKB-KW"/>
</dbReference>
<dbReference type="OrthoDB" id="10264738at2759"/>
<dbReference type="InterPro" id="IPR000222">
    <property type="entry name" value="PP2C_BS"/>
</dbReference>
<dbReference type="GO" id="GO:0004722">
    <property type="term" value="F:protein serine/threonine phosphatase activity"/>
    <property type="evidence" value="ECO:0007669"/>
    <property type="project" value="UniProtKB-EC"/>
</dbReference>
<feature type="region of interest" description="Disordered" evidence="10">
    <location>
        <begin position="385"/>
        <end position="405"/>
    </location>
</feature>
<dbReference type="PANTHER" id="PTHR13832:SF840">
    <property type="entry name" value="PROTEIN PHOSPHATASE 2C 60-RELATED"/>
    <property type="match status" value="1"/>
</dbReference>
<comment type="cofactor">
    <cofactor evidence="2">
        <name>Mg(2+)</name>
        <dbReference type="ChEBI" id="CHEBI:18420"/>
    </cofactor>
</comment>
<evidence type="ECO:0000256" key="4">
    <source>
        <dbReference type="ARBA" id="ARBA00022723"/>
    </source>
</evidence>